<feature type="compositionally biased region" description="Acidic residues" evidence="4">
    <location>
        <begin position="336"/>
        <end position="345"/>
    </location>
</feature>
<proteinExistence type="inferred from homology"/>
<dbReference type="PANTHER" id="PTHR10502:SF102">
    <property type="entry name" value="ANNEXIN B11"/>
    <property type="match status" value="1"/>
</dbReference>
<keyword evidence="3" id="KW-0041">Annexin</keyword>
<dbReference type="SMART" id="SM00335">
    <property type="entry name" value="ANX"/>
    <property type="match status" value="3"/>
</dbReference>
<dbReference type="PROSITE" id="PS51897">
    <property type="entry name" value="ANNEXIN_2"/>
    <property type="match status" value="3"/>
</dbReference>
<dbReference type="GO" id="GO:0005634">
    <property type="term" value="C:nucleus"/>
    <property type="evidence" value="ECO:0007669"/>
    <property type="project" value="TreeGrafter"/>
</dbReference>
<dbReference type="AlphaFoldDB" id="A0A1Y2B6C2"/>
<dbReference type="GO" id="GO:0005737">
    <property type="term" value="C:cytoplasm"/>
    <property type="evidence" value="ECO:0007669"/>
    <property type="project" value="TreeGrafter"/>
</dbReference>
<dbReference type="EMBL" id="MCOG01000175">
    <property type="protein sequence ID" value="ORY30274.1"/>
    <property type="molecule type" value="Genomic_DNA"/>
</dbReference>
<feature type="compositionally biased region" description="Basic and acidic residues" evidence="4">
    <location>
        <begin position="317"/>
        <end position="330"/>
    </location>
</feature>
<dbReference type="InterPro" id="IPR037104">
    <property type="entry name" value="Annexin_sf"/>
</dbReference>
<gene>
    <name evidence="5" type="ORF">LY90DRAFT_673838</name>
</gene>
<feature type="compositionally biased region" description="Basic and acidic residues" evidence="4">
    <location>
        <begin position="371"/>
        <end position="390"/>
    </location>
</feature>
<dbReference type="OrthoDB" id="2134400at2759"/>
<dbReference type="PRINTS" id="PR00196">
    <property type="entry name" value="ANNEXIN"/>
</dbReference>
<dbReference type="PANTHER" id="PTHR10502">
    <property type="entry name" value="ANNEXIN"/>
    <property type="match status" value="1"/>
</dbReference>
<evidence type="ECO:0000313" key="5">
    <source>
        <dbReference type="EMBL" id="ORY30274.1"/>
    </source>
</evidence>
<dbReference type="GO" id="GO:0005509">
    <property type="term" value="F:calcium ion binding"/>
    <property type="evidence" value="ECO:0007669"/>
    <property type="project" value="InterPro"/>
</dbReference>
<accession>A0A1Y2B6C2</accession>
<feature type="compositionally biased region" description="Basic and acidic residues" evidence="4">
    <location>
        <begin position="346"/>
        <end position="360"/>
    </location>
</feature>
<sequence>MLLNQDEVNKTIKELRGTMKGLGTNEKTLIEILGSKTPKQMSQIMSRYHNSYGHTLYQHIEKEVHGSFGDVCKGVSVPIIEFDCDLIYQACDLTFTANYTYLTEVLVGRTNHDIKAIKTYYKDKYNKTIEEVISKKCYGDMKRLYLTCLEAKREETKEYSEEDVVNDVETLYNATEAKWNASEKIVTDILCHRQFQHLRNVFYAYQNKYHKPFTQVIENKFIGPIRKNFLILVKSALNRYQYIAEQFNKAINATTIQHTKLIRYTIRYRTPVILELIKEIYNKNYDRTFGDDLNNAMFVDDRTKELILLLLNEKSKSDELDNGGKSRDIDFNFDNANDESDDENEKEGNIEEIQISREDGSLETDQIVQEDVTKNEKEVKDTLQKEAKEE</sequence>
<name>A0A1Y2B6C2_9FUNG</name>
<dbReference type="GO" id="GO:0012506">
    <property type="term" value="C:vesicle membrane"/>
    <property type="evidence" value="ECO:0007669"/>
    <property type="project" value="TreeGrafter"/>
</dbReference>
<evidence type="ECO:0000256" key="2">
    <source>
        <dbReference type="ARBA" id="ARBA00022737"/>
    </source>
</evidence>
<organism evidence="5 6">
    <name type="scientific">Neocallimastix californiae</name>
    <dbReference type="NCBI Taxonomy" id="1754190"/>
    <lineage>
        <taxon>Eukaryota</taxon>
        <taxon>Fungi</taxon>
        <taxon>Fungi incertae sedis</taxon>
        <taxon>Chytridiomycota</taxon>
        <taxon>Chytridiomycota incertae sedis</taxon>
        <taxon>Neocallimastigomycetes</taxon>
        <taxon>Neocallimastigales</taxon>
        <taxon>Neocallimastigaceae</taxon>
        <taxon>Neocallimastix</taxon>
    </lineage>
</organism>
<dbReference type="SUPFAM" id="SSF47874">
    <property type="entry name" value="Annexin"/>
    <property type="match status" value="1"/>
</dbReference>
<dbReference type="Proteomes" id="UP000193920">
    <property type="component" value="Unassembled WGS sequence"/>
</dbReference>
<protein>
    <submittedName>
        <fullName evidence="5">Annexin</fullName>
    </submittedName>
</protein>
<evidence type="ECO:0000256" key="4">
    <source>
        <dbReference type="SAM" id="MobiDB-lite"/>
    </source>
</evidence>
<dbReference type="STRING" id="1754190.A0A1Y2B6C2"/>
<dbReference type="GO" id="GO:0001786">
    <property type="term" value="F:phosphatidylserine binding"/>
    <property type="evidence" value="ECO:0007669"/>
    <property type="project" value="TreeGrafter"/>
</dbReference>
<dbReference type="GO" id="GO:0005544">
    <property type="term" value="F:calcium-dependent phospholipid binding"/>
    <property type="evidence" value="ECO:0007669"/>
    <property type="project" value="InterPro"/>
</dbReference>
<dbReference type="InterPro" id="IPR018502">
    <property type="entry name" value="Annexin_repeat"/>
</dbReference>
<keyword evidence="6" id="KW-1185">Reference proteome</keyword>
<dbReference type="Pfam" id="PF00191">
    <property type="entry name" value="Annexin"/>
    <property type="match status" value="3"/>
</dbReference>
<dbReference type="Gene3D" id="1.10.220.10">
    <property type="entry name" value="Annexin"/>
    <property type="match status" value="3"/>
</dbReference>
<feature type="region of interest" description="Disordered" evidence="4">
    <location>
        <begin position="317"/>
        <end position="390"/>
    </location>
</feature>
<comment type="similarity">
    <text evidence="1">Belongs to the annexin family.</text>
</comment>
<dbReference type="GO" id="GO:0005886">
    <property type="term" value="C:plasma membrane"/>
    <property type="evidence" value="ECO:0007669"/>
    <property type="project" value="TreeGrafter"/>
</dbReference>
<evidence type="ECO:0000256" key="3">
    <source>
        <dbReference type="ARBA" id="ARBA00023216"/>
    </source>
</evidence>
<dbReference type="InterPro" id="IPR001464">
    <property type="entry name" value="Annexin"/>
</dbReference>
<evidence type="ECO:0000256" key="1">
    <source>
        <dbReference type="ARBA" id="ARBA00007831"/>
    </source>
</evidence>
<keyword evidence="2" id="KW-0677">Repeat</keyword>
<comment type="caution">
    <text evidence="5">The sequence shown here is derived from an EMBL/GenBank/DDBJ whole genome shotgun (WGS) entry which is preliminary data.</text>
</comment>
<reference evidence="5 6" key="1">
    <citation type="submission" date="2016-08" db="EMBL/GenBank/DDBJ databases">
        <title>A Parts List for Fungal Cellulosomes Revealed by Comparative Genomics.</title>
        <authorList>
            <consortium name="DOE Joint Genome Institute"/>
            <person name="Haitjema C.H."/>
            <person name="Gilmore S.P."/>
            <person name="Henske J.K."/>
            <person name="Solomon K.V."/>
            <person name="De Groot R."/>
            <person name="Kuo A."/>
            <person name="Mondo S.J."/>
            <person name="Salamov A.A."/>
            <person name="Labutti K."/>
            <person name="Zhao Z."/>
            <person name="Chiniquy J."/>
            <person name="Barry K."/>
            <person name="Brewer H.M."/>
            <person name="Purvine S.O."/>
            <person name="Wright A.T."/>
            <person name="Boxma B."/>
            <person name="Van Alen T."/>
            <person name="Hackstein J.H."/>
            <person name="Baker S.E."/>
            <person name="Grigoriev I.V."/>
            <person name="O'Malley M.A."/>
        </authorList>
    </citation>
    <scope>NUCLEOTIDE SEQUENCE [LARGE SCALE GENOMIC DNA]</scope>
    <source>
        <strain evidence="5 6">G1</strain>
    </source>
</reference>
<evidence type="ECO:0000313" key="6">
    <source>
        <dbReference type="Proteomes" id="UP000193920"/>
    </source>
</evidence>